<dbReference type="PANTHER" id="PTHR12131:SF7">
    <property type="entry name" value="EXOSOME RNA HELICASE MTR4"/>
    <property type="match status" value="1"/>
</dbReference>
<name>A0A8K0P869_LADFU</name>
<keyword evidence="3" id="KW-0347">Helicase</keyword>
<keyword evidence="7" id="KW-1185">Reference proteome</keyword>
<dbReference type="Gene3D" id="1.10.3380.30">
    <property type="match status" value="1"/>
</dbReference>
<sequence>MMTEMMFQGMFTNLSPAQCVALLSCFVCEEKSNEAPKLTTELSGALRQMQDLARRIAVISREAKLDVNEDNYVDQFKPFLMDIVYAWCKGASFAQLCKMTEIFEGNIIRCMRRLEEVLRQLCQAAKNIGNTELENKFSEGIKIMKRDIVFAASLYL</sequence>
<organism evidence="6 7">
    <name type="scientific">Ladona fulva</name>
    <name type="common">Scarce chaser dragonfly</name>
    <name type="synonym">Libellula fulva</name>
    <dbReference type="NCBI Taxonomy" id="123851"/>
    <lineage>
        <taxon>Eukaryota</taxon>
        <taxon>Metazoa</taxon>
        <taxon>Ecdysozoa</taxon>
        <taxon>Arthropoda</taxon>
        <taxon>Hexapoda</taxon>
        <taxon>Insecta</taxon>
        <taxon>Pterygota</taxon>
        <taxon>Palaeoptera</taxon>
        <taxon>Odonata</taxon>
        <taxon>Epiprocta</taxon>
        <taxon>Anisoptera</taxon>
        <taxon>Libelluloidea</taxon>
        <taxon>Libellulidae</taxon>
        <taxon>Ladona</taxon>
    </lineage>
</organism>
<dbReference type="AlphaFoldDB" id="A0A8K0P869"/>
<keyword evidence="1" id="KW-0547">Nucleotide-binding</keyword>
<reference evidence="6" key="2">
    <citation type="submission" date="2017-10" db="EMBL/GenBank/DDBJ databases">
        <title>Ladona fulva Genome sequencing and assembly.</title>
        <authorList>
            <person name="Murali S."/>
            <person name="Richards S."/>
            <person name="Bandaranaike D."/>
            <person name="Bellair M."/>
            <person name="Blankenburg K."/>
            <person name="Chao H."/>
            <person name="Dinh H."/>
            <person name="Doddapaneni H."/>
            <person name="Dugan-Rocha S."/>
            <person name="Elkadiri S."/>
            <person name="Gnanaolivu R."/>
            <person name="Hernandez B."/>
            <person name="Skinner E."/>
            <person name="Javaid M."/>
            <person name="Lee S."/>
            <person name="Li M."/>
            <person name="Ming W."/>
            <person name="Munidasa M."/>
            <person name="Muniz J."/>
            <person name="Nguyen L."/>
            <person name="Hughes D."/>
            <person name="Osuji N."/>
            <person name="Pu L.-L."/>
            <person name="Puazo M."/>
            <person name="Qu C."/>
            <person name="Quiroz J."/>
            <person name="Raj R."/>
            <person name="Weissenberger G."/>
            <person name="Xin Y."/>
            <person name="Zou X."/>
            <person name="Han Y."/>
            <person name="Worley K."/>
            <person name="Muzny D."/>
            <person name="Gibbs R."/>
        </authorList>
    </citation>
    <scope>NUCLEOTIDE SEQUENCE</scope>
    <source>
        <strain evidence="6">Sampled in the wild</strain>
    </source>
</reference>
<dbReference type="OrthoDB" id="64767at2759"/>
<dbReference type="GO" id="GO:0005634">
    <property type="term" value="C:nucleus"/>
    <property type="evidence" value="ECO:0007669"/>
    <property type="project" value="TreeGrafter"/>
</dbReference>
<evidence type="ECO:0000313" key="7">
    <source>
        <dbReference type="Proteomes" id="UP000792457"/>
    </source>
</evidence>
<protein>
    <recommendedName>
        <fullName evidence="5">ATP-dependent RNA helicase Ski2/MTR4 C-terminal domain-containing protein</fullName>
    </recommendedName>
</protein>
<dbReference type="InterPro" id="IPR012961">
    <property type="entry name" value="Ski2/MTR4_C"/>
</dbReference>
<gene>
    <name evidence="6" type="ORF">J437_LFUL014653</name>
</gene>
<keyword evidence="4" id="KW-0067">ATP-binding</keyword>
<dbReference type="PANTHER" id="PTHR12131">
    <property type="entry name" value="ATP-DEPENDENT RNA AND DNA HELICASE"/>
    <property type="match status" value="1"/>
</dbReference>
<dbReference type="GO" id="GO:0016787">
    <property type="term" value="F:hydrolase activity"/>
    <property type="evidence" value="ECO:0007669"/>
    <property type="project" value="UniProtKB-KW"/>
</dbReference>
<dbReference type="EMBL" id="KZ308929">
    <property type="protein sequence ID" value="KAG8235608.1"/>
    <property type="molecule type" value="Genomic_DNA"/>
</dbReference>
<evidence type="ECO:0000256" key="2">
    <source>
        <dbReference type="ARBA" id="ARBA00022801"/>
    </source>
</evidence>
<keyword evidence="2" id="KW-0378">Hydrolase</keyword>
<evidence type="ECO:0000259" key="5">
    <source>
        <dbReference type="SMART" id="SM01142"/>
    </source>
</evidence>
<dbReference type="GO" id="GO:0000460">
    <property type="term" value="P:maturation of 5.8S rRNA"/>
    <property type="evidence" value="ECO:0007669"/>
    <property type="project" value="TreeGrafter"/>
</dbReference>
<evidence type="ECO:0000256" key="1">
    <source>
        <dbReference type="ARBA" id="ARBA00022741"/>
    </source>
</evidence>
<comment type="caution">
    <text evidence="6">The sequence shown here is derived from an EMBL/GenBank/DDBJ whole genome shotgun (WGS) entry which is preliminary data.</text>
</comment>
<dbReference type="GO" id="GO:0005524">
    <property type="term" value="F:ATP binding"/>
    <property type="evidence" value="ECO:0007669"/>
    <property type="project" value="UniProtKB-KW"/>
</dbReference>
<dbReference type="SMART" id="SM01142">
    <property type="entry name" value="DSHCT"/>
    <property type="match status" value="1"/>
</dbReference>
<accession>A0A8K0P869</accession>
<feature type="domain" description="ATP-dependent RNA helicase Ski2/MTR4 C-terminal" evidence="5">
    <location>
        <begin position="1"/>
        <end position="156"/>
    </location>
</feature>
<proteinExistence type="predicted"/>
<evidence type="ECO:0000256" key="3">
    <source>
        <dbReference type="ARBA" id="ARBA00022806"/>
    </source>
</evidence>
<dbReference type="Proteomes" id="UP000792457">
    <property type="component" value="Unassembled WGS sequence"/>
</dbReference>
<dbReference type="GO" id="GO:0004386">
    <property type="term" value="F:helicase activity"/>
    <property type="evidence" value="ECO:0007669"/>
    <property type="project" value="UniProtKB-KW"/>
</dbReference>
<evidence type="ECO:0000256" key="4">
    <source>
        <dbReference type="ARBA" id="ARBA00022840"/>
    </source>
</evidence>
<reference evidence="6" key="1">
    <citation type="submission" date="2013-04" db="EMBL/GenBank/DDBJ databases">
        <authorList>
            <person name="Qu J."/>
            <person name="Murali S.C."/>
            <person name="Bandaranaike D."/>
            <person name="Bellair M."/>
            <person name="Blankenburg K."/>
            <person name="Chao H."/>
            <person name="Dinh H."/>
            <person name="Doddapaneni H."/>
            <person name="Downs B."/>
            <person name="Dugan-Rocha S."/>
            <person name="Elkadiri S."/>
            <person name="Gnanaolivu R.D."/>
            <person name="Hernandez B."/>
            <person name="Javaid M."/>
            <person name="Jayaseelan J.C."/>
            <person name="Lee S."/>
            <person name="Li M."/>
            <person name="Ming W."/>
            <person name="Munidasa M."/>
            <person name="Muniz J."/>
            <person name="Nguyen L."/>
            <person name="Ongeri F."/>
            <person name="Osuji N."/>
            <person name="Pu L.-L."/>
            <person name="Puazo M."/>
            <person name="Qu C."/>
            <person name="Quiroz J."/>
            <person name="Raj R."/>
            <person name="Weissenberger G."/>
            <person name="Xin Y."/>
            <person name="Zou X."/>
            <person name="Han Y."/>
            <person name="Richards S."/>
            <person name="Worley K."/>
            <person name="Muzny D."/>
            <person name="Gibbs R."/>
        </authorList>
    </citation>
    <scope>NUCLEOTIDE SEQUENCE</scope>
    <source>
        <strain evidence="6">Sampled in the wild</strain>
    </source>
</reference>
<evidence type="ECO:0000313" key="6">
    <source>
        <dbReference type="EMBL" id="KAG8235608.1"/>
    </source>
</evidence>
<dbReference type="InterPro" id="IPR050699">
    <property type="entry name" value="RNA-DNA_Helicase"/>
</dbReference>
<dbReference type="Pfam" id="PF08148">
    <property type="entry name" value="DSHCT"/>
    <property type="match status" value="1"/>
</dbReference>